<dbReference type="InterPro" id="IPR015943">
    <property type="entry name" value="WD40/YVTN_repeat-like_dom_sf"/>
</dbReference>
<keyword evidence="2" id="KW-0698">rRNA processing</keyword>
<keyword evidence="5" id="KW-0539">Nucleus</keyword>
<feature type="region of interest" description="Disordered" evidence="7">
    <location>
        <begin position="69"/>
        <end position="109"/>
    </location>
</feature>
<dbReference type="RefSeq" id="XP_018279314.1">
    <property type="nucleotide sequence ID" value="XM_018421336.1"/>
</dbReference>
<dbReference type="SUPFAM" id="SSF50978">
    <property type="entry name" value="WD40 repeat-like"/>
    <property type="match status" value="1"/>
</dbReference>
<dbReference type="GeneID" id="28981939"/>
<evidence type="ECO:0000313" key="8">
    <source>
        <dbReference type="EMBL" id="KLT42823.1"/>
    </source>
</evidence>
<feature type="region of interest" description="Disordered" evidence="7">
    <location>
        <begin position="310"/>
        <end position="329"/>
    </location>
</feature>
<dbReference type="SMART" id="SM00320">
    <property type="entry name" value="WD40"/>
    <property type="match status" value="6"/>
</dbReference>
<sequence length="548" mass="60482">MPSAAKSRGPSKRPLGFRSRSSHEYEEEEELEARLFGTRKHRKTQFDHDVAEAGLGWMRDNELFTVDLPTVSRDDNVSEDEFDDGPKIEFMEKPEGDHPESDPRDESHELWHDPADDALSVSLKGSKRMRKLARGQKDVDHVNGSQLQSKLREQFERLHPKPDWASRRLESKMPTMQRLLASTASFISTDAFGDQRPSLPTTTIDIQRLRNANAAVPSEEGSSSALTGTVDLAWHPSAKMPVLATAGTDRRVRFFNIDGHTNAPLLTLHIPSLPLSRISFHPSGTSLLITGTRPFYYTYDLASQTITRSPRNLFGSAPTPTSPQSLERTRFSPDGTLLAVAGRRGAVSIVEWSHGGSTGVVVAELKSGRGGSVADLAWSDDSSELSVLGGRDGAEVEVWNVTERKIVRRWKDDRAYGGMLMRQHRSEYTALGSSTGIVNLYRSASLTSIGINENSRIEPYKSLEHLTTPISTMAFHPSGELFATASSAKQKQLKLYHLPTGTAFSNWPTQNTPLGRVNSIGFSSGGEYMAAANTKGVVLLWNLKHFAN</sequence>
<dbReference type="STRING" id="879819.A0A0J0XNZ4"/>
<dbReference type="Pfam" id="PF00400">
    <property type="entry name" value="WD40"/>
    <property type="match status" value="1"/>
</dbReference>
<organism evidence="8 9">
    <name type="scientific">Cutaneotrichosporon oleaginosum</name>
    <dbReference type="NCBI Taxonomy" id="879819"/>
    <lineage>
        <taxon>Eukaryota</taxon>
        <taxon>Fungi</taxon>
        <taxon>Dikarya</taxon>
        <taxon>Basidiomycota</taxon>
        <taxon>Agaricomycotina</taxon>
        <taxon>Tremellomycetes</taxon>
        <taxon>Trichosporonales</taxon>
        <taxon>Trichosporonaceae</taxon>
        <taxon>Cutaneotrichosporon</taxon>
    </lineage>
</organism>
<gene>
    <name evidence="8" type="ORF">CC85DRAFT_273757</name>
</gene>
<dbReference type="GO" id="GO:0006364">
    <property type="term" value="P:rRNA processing"/>
    <property type="evidence" value="ECO:0007669"/>
    <property type="project" value="UniProtKB-KW"/>
</dbReference>
<dbReference type="PANTHER" id="PTHR18359:SF0">
    <property type="entry name" value="U3 SMALL NUCLEOLAR RNA-ASSOCIATED PROTEIN 18 HOMOLOG"/>
    <property type="match status" value="1"/>
</dbReference>
<dbReference type="AlphaFoldDB" id="A0A0J0XNZ4"/>
<feature type="compositionally biased region" description="Basic and acidic residues" evidence="7">
    <location>
        <begin position="84"/>
        <end position="109"/>
    </location>
</feature>
<evidence type="ECO:0000256" key="2">
    <source>
        <dbReference type="ARBA" id="ARBA00022552"/>
    </source>
</evidence>
<evidence type="ECO:0000256" key="7">
    <source>
        <dbReference type="SAM" id="MobiDB-lite"/>
    </source>
</evidence>
<keyword evidence="3" id="KW-0853">WD repeat</keyword>
<evidence type="ECO:0000256" key="4">
    <source>
        <dbReference type="ARBA" id="ARBA00022737"/>
    </source>
</evidence>
<dbReference type="InterPro" id="IPR001680">
    <property type="entry name" value="WD40_rpt"/>
</dbReference>
<accession>A0A0J0XNZ4</accession>
<keyword evidence="4" id="KW-0677">Repeat</keyword>
<dbReference type="Proteomes" id="UP000053611">
    <property type="component" value="Unassembled WGS sequence"/>
</dbReference>
<proteinExistence type="inferred from homology"/>
<comment type="subcellular location">
    <subcellularLocation>
        <location evidence="1">Nucleus</location>
        <location evidence="1">Nucleolus</location>
    </subcellularLocation>
</comment>
<reference evidence="8 9" key="1">
    <citation type="submission" date="2015-03" db="EMBL/GenBank/DDBJ databases">
        <title>Genomics and transcriptomics of the oil-accumulating basidiomycete yeast T. oleaginosus allow insights into substrate utilization and the diverse evolutionary trajectories of mating systems in fungi.</title>
        <authorList>
            <consortium name="DOE Joint Genome Institute"/>
            <person name="Kourist R."/>
            <person name="Kracht O."/>
            <person name="Bracharz F."/>
            <person name="Lipzen A."/>
            <person name="Nolan M."/>
            <person name="Ohm R."/>
            <person name="Grigoriev I."/>
            <person name="Sun S."/>
            <person name="Heitman J."/>
            <person name="Bruck T."/>
            <person name="Nowrousian M."/>
        </authorList>
    </citation>
    <scope>NUCLEOTIDE SEQUENCE [LARGE SCALE GENOMIC DNA]</scope>
    <source>
        <strain evidence="8 9">IBC0246</strain>
    </source>
</reference>
<name>A0A0J0XNZ4_9TREE</name>
<keyword evidence="9" id="KW-1185">Reference proteome</keyword>
<dbReference type="Gene3D" id="2.130.10.10">
    <property type="entry name" value="YVTN repeat-like/Quinoprotein amine dehydrogenase"/>
    <property type="match status" value="1"/>
</dbReference>
<dbReference type="OrthoDB" id="1935146at2759"/>
<protein>
    <submittedName>
        <fullName evidence="8">WD40 repeat-like protein</fullName>
    </submittedName>
</protein>
<evidence type="ECO:0000313" key="9">
    <source>
        <dbReference type="Proteomes" id="UP000053611"/>
    </source>
</evidence>
<dbReference type="EMBL" id="KQ087201">
    <property type="protein sequence ID" value="KLT42823.1"/>
    <property type="molecule type" value="Genomic_DNA"/>
</dbReference>
<dbReference type="InterPro" id="IPR036322">
    <property type="entry name" value="WD40_repeat_dom_sf"/>
</dbReference>
<evidence type="ECO:0000256" key="1">
    <source>
        <dbReference type="ARBA" id="ARBA00004604"/>
    </source>
</evidence>
<evidence type="ECO:0000256" key="6">
    <source>
        <dbReference type="ARBA" id="ARBA00025767"/>
    </source>
</evidence>
<dbReference type="GO" id="GO:0034388">
    <property type="term" value="C:Pwp2p-containing subcomplex of 90S preribosome"/>
    <property type="evidence" value="ECO:0007669"/>
    <property type="project" value="TreeGrafter"/>
</dbReference>
<evidence type="ECO:0000256" key="3">
    <source>
        <dbReference type="ARBA" id="ARBA00022574"/>
    </source>
</evidence>
<dbReference type="InterPro" id="IPR045161">
    <property type="entry name" value="Utp18"/>
</dbReference>
<evidence type="ECO:0000256" key="5">
    <source>
        <dbReference type="ARBA" id="ARBA00023242"/>
    </source>
</evidence>
<dbReference type="GO" id="GO:0032040">
    <property type="term" value="C:small-subunit processome"/>
    <property type="evidence" value="ECO:0007669"/>
    <property type="project" value="TreeGrafter"/>
</dbReference>
<feature type="region of interest" description="Disordered" evidence="7">
    <location>
        <begin position="1"/>
        <end position="28"/>
    </location>
</feature>
<comment type="similarity">
    <text evidence="6">Belongs to the WD repeat UTP18 family.</text>
</comment>
<dbReference type="PANTHER" id="PTHR18359">
    <property type="entry name" value="WD-REPEAT PROTEIN-RELATED"/>
    <property type="match status" value="1"/>
</dbReference>